<proteinExistence type="predicted"/>
<reference evidence="1" key="1">
    <citation type="journal article" date="2020" name="Nature">
        <title>Giant virus diversity and host interactions through global metagenomics.</title>
        <authorList>
            <person name="Schulz F."/>
            <person name="Roux S."/>
            <person name="Paez-Espino D."/>
            <person name="Jungbluth S."/>
            <person name="Walsh D.A."/>
            <person name="Denef V.J."/>
            <person name="McMahon K.D."/>
            <person name="Konstantinidis K.T."/>
            <person name="Eloe-Fadrosh E.A."/>
            <person name="Kyrpides N.C."/>
            <person name="Woyke T."/>
        </authorList>
    </citation>
    <scope>NUCLEOTIDE SEQUENCE</scope>
    <source>
        <strain evidence="1">GVMAG-M-3300023174-144</strain>
    </source>
</reference>
<dbReference type="EMBL" id="MN739598">
    <property type="protein sequence ID" value="QHT14915.1"/>
    <property type="molecule type" value="Genomic_DNA"/>
</dbReference>
<organism evidence="1">
    <name type="scientific">viral metagenome</name>
    <dbReference type="NCBI Taxonomy" id="1070528"/>
    <lineage>
        <taxon>unclassified sequences</taxon>
        <taxon>metagenomes</taxon>
        <taxon>organismal metagenomes</taxon>
    </lineage>
</organism>
<accession>A0A6C0DHA4</accession>
<evidence type="ECO:0000313" key="1">
    <source>
        <dbReference type="EMBL" id="QHT14915.1"/>
    </source>
</evidence>
<sequence length="96" mass="11636">MDILLDKFFCDFIPFQKKRVRFSNIIDCILIPCCNDLYVIKDDLWWTSIECDFFYYSSVREIKRFIKNRDPTLSFKEGKIILYQSGIYDLEDSCYI</sequence>
<dbReference type="AlphaFoldDB" id="A0A6C0DHA4"/>
<protein>
    <submittedName>
        <fullName evidence="1">Uncharacterized protein</fullName>
    </submittedName>
</protein>
<name>A0A6C0DHA4_9ZZZZ</name>